<protein>
    <submittedName>
        <fullName evidence="1">Uncharacterized protein</fullName>
    </submittedName>
</protein>
<sequence>MASGEYSIHVTYGTETYICTATQKDFLNKIQKKHGLRPEEVEIYQIDKKMKRRIGVEQLRDVMKVEIQKKSRRSVPQANGYR</sequence>
<accession>A0AAV4XZ54</accession>
<evidence type="ECO:0000313" key="1">
    <source>
        <dbReference type="EMBL" id="GIY99030.1"/>
    </source>
</evidence>
<dbReference type="AlphaFoldDB" id="A0AAV4XZ54"/>
<gene>
    <name evidence="1" type="ORF">CEXT_141521</name>
</gene>
<comment type="caution">
    <text evidence="1">The sequence shown here is derived from an EMBL/GenBank/DDBJ whole genome shotgun (WGS) entry which is preliminary data.</text>
</comment>
<name>A0AAV4XZ54_CAEEX</name>
<proteinExistence type="predicted"/>
<dbReference type="Proteomes" id="UP001054945">
    <property type="component" value="Unassembled WGS sequence"/>
</dbReference>
<evidence type="ECO:0000313" key="2">
    <source>
        <dbReference type="Proteomes" id="UP001054945"/>
    </source>
</evidence>
<dbReference type="EMBL" id="BPLR01000995">
    <property type="protein sequence ID" value="GIY99030.1"/>
    <property type="molecule type" value="Genomic_DNA"/>
</dbReference>
<organism evidence="1 2">
    <name type="scientific">Caerostris extrusa</name>
    <name type="common">Bark spider</name>
    <name type="synonym">Caerostris bankana</name>
    <dbReference type="NCBI Taxonomy" id="172846"/>
    <lineage>
        <taxon>Eukaryota</taxon>
        <taxon>Metazoa</taxon>
        <taxon>Ecdysozoa</taxon>
        <taxon>Arthropoda</taxon>
        <taxon>Chelicerata</taxon>
        <taxon>Arachnida</taxon>
        <taxon>Araneae</taxon>
        <taxon>Araneomorphae</taxon>
        <taxon>Entelegynae</taxon>
        <taxon>Araneoidea</taxon>
        <taxon>Araneidae</taxon>
        <taxon>Caerostris</taxon>
    </lineage>
</organism>
<keyword evidence="2" id="KW-1185">Reference proteome</keyword>
<reference evidence="1 2" key="1">
    <citation type="submission" date="2021-06" db="EMBL/GenBank/DDBJ databases">
        <title>Caerostris extrusa draft genome.</title>
        <authorList>
            <person name="Kono N."/>
            <person name="Arakawa K."/>
        </authorList>
    </citation>
    <scope>NUCLEOTIDE SEQUENCE [LARGE SCALE GENOMIC DNA]</scope>
</reference>